<dbReference type="InterPro" id="IPR014917">
    <property type="entry name" value="DUF1800"/>
</dbReference>
<accession>A0A7X0JSG5</accession>
<sequence length="589" mass="67174">MGTVNQASRFLMQASLGANRSTIEQLAEMGPEAWLQWQLNAKAPKAGKFQRSTNQIWQYFRRELLNAHGKSAIDGDGNNPALPYKWYFHMAWWQDALGEQEHLLRQRVAQALSELLVISDNSSLELDAVGMASFYDLLYDNAFGSYADLLYHVSMHPCMGVYLSHMNNQKAVPAKNIHPDENYAREIMQLFSIGLFMLNPDGSLQLDEQGNSIPSYHNRDIRELARVFTGLTADSYRYEWNNSFWSSIYNDQPVSFNDGVESSYKTVPFVNMRKPMVGHESHHDRGRKELLDGFIQLPGGQSVSEEVRQVVDRLVAHPNTAPFVAKHLIQQMVTSNPSGEYIAAVAEKFGARGDLAATIQEVLTYPLHHPVNDTEYPAQREEDGRKLQSQKLKSPLLRLTQILRAFNAKNRSGYMWLIGDDIQEVVQQHPVSAPTVFNFYKPDFVPQGMLKEIGEVAPEFEIHTSATSIAYVNLMYYWFFGQYLPGVSTEINQTDSIQNAPELNPDYLNNVQQNKLRLDFSEEIQIAQNPARHDELIDRMSQLLLGRSQPEIKPAIRKAFQSYRFNPEWVVQTIAFMLTISPEFTVLEV</sequence>
<evidence type="ECO:0000313" key="2">
    <source>
        <dbReference type="Proteomes" id="UP000528457"/>
    </source>
</evidence>
<keyword evidence="2" id="KW-1185">Reference proteome</keyword>
<comment type="caution">
    <text evidence="1">The sequence shown here is derived from an EMBL/GenBank/DDBJ whole genome shotgun (WGS) entry which is preliminary data.</text>
</comment>
<organism evidence="1 2">
    <name type="scientific">Pseudoteredinibacter isoporae</name>
    <dbReference type="NCBI Taxonomy" id="570281"/>
    <lineage>
        <taxon>Bacteria</taxon>
        <taxon>Pseudomonadati</taxon>
        <taxon>Pseudomonadota</taxon>
        <taxon>Gammaproteobacteria</taxon>
        <taxon>Cellvibrionales</taxon>
        <taxon>Cellvibrionaceae</taxon>
        <taxon>Pseudoteredinibacter</taxon>
    </lineage>
</organism>
<dbReference type="RefSeq" id="WP_166850857.1">
    <property type="nucleotide sequence ID" value="NZ_JAAONY010000001.1"/>
</dbReference>
<dbReference type="AlphaFoldDB" id="A0A7X0JSG5"/>
<reference evidence="1 2" key="1">
    <citation type="submission" date="2020-08" db="EMBL/GenBank/DDBJ databases">
        <title>Genomic Encyclopedia of Type Strains, Phase IV (KMG-IV): sequencing the most valuable type-strain genomes for metagenomic binning, comparative biology and taxonomic classification.</title>
        <authorList>
            <person name="Goeker M."/>
        </authorList>
    </citation>
    <scope>NUCLEOTIDE SEQUENCE [LARGE SCALE GENOMIC DNA]</scope>
    <source>
        <strain evidence="1 2">DSM 22368</strain>
    </source>
</reference>
<dbReference type="InParanoid" id="A0A7X0JSG5"/>
<evidence type="ECO:0000313" key="1">
    <source>
        <dbReference type="EMBL" id="MBB6520570.1"/>
    </source>
</evidence>
<gene>
    <name evidence="1" type="ORF">HNR48_000848</name>
</gene>
<protein>
    <submittedName>
        <fullName evidence="1">Uncharacterized protein (DUF1800 family)</fullName>
    </submittedName>
</protein>
<name>A0A7X0JSG5_9GAMM</name>
<dbReference type="Pfam" id="PF08811">
    <property type="entry name" value="DUF1800"/>
    <property type="match status" value="1"/>
</dbReference>
<dbReference type="EMBL" id="JACHHT010000001">
    <property type="protein sequence ID" value="MBB6520570.1"/>
    <property type="molecule type" value="Genomic_DNA"/>
</dbReference>
<proteinExistence type="predicted"/>
<dbReference type="Proteomes" id="UP000528457">
    <property type="component" value="Unassembled WGS sequence"/>
</dbReference>